<dbReference type="PANTHER" id="PTHR48050:SF13">
    <property type="entry name" value="STEROL 3-BETA-GLUCOSYLTRANSFERASE UGT80A2"/>
    <property type="match status" value="1"/>
</dbReference>
<dbReference type="PROSITE" id="PS50330">
    <property type="entry name" value="UIM"/>
    <property type="match status" value="1"/>
</dbReference>
<evidence type="ECO:0000259" key="3">
    <source>
        <dbReference type="Pfam" id="PF03033"/>
    </source>
</evidence>
<dbReference type="InterPro" id="IPR050426">
    <property type="entry name" value="Glycosyltransferase_28"/>
</dbReference>
<feature type="compositionally biased region" description="Polar residues" evidence="2">
    <location>
        <begin position="34"/>
        <end position="43"/>
    </location>
</feature>
<name>A0ABR3TYK6_9PEZI</name>
<dbReference type="CDD" id="cd03784">
    <property type="entry name" value="GT1_Gtf-like"/>
    <property type="match status" value="1"/>
</dbReference>
<dbReference type="Proteomes" id="UP001521184">
    <property type="component" value="Unassembled WGS sequence"/>
</dbReference>
<keyword evidence="6" id="KW-1185">Reference proteome</keyword>
<evidence type="ECO:0000256" key="2">
    <source>
        <dbReference type="SAM" id="MobiDB-lite"/>
    </source>
</evidence>
<keyword evidence="1" id="KW-0808">Transferase</keyword>
<feature type="region of interest" description="Disordered" evidence="2">
    <location>
        <begin position="1147"/>
        <end position="1166"/>
    </location>
</feature>
<feature type="compositionally biased region" description="Low complexity" evidence="2">
    <location>
        <begin position="618"/>
        <end position="636"/>
    </location>
</feature>
<feature type="domain" description="Erythromycin biosynthesis protein CIII-like C-terminal" evidence="4">
    <location>
        <begin position="437"/>
        <end position="537"/>
    </location>
</feature>
<feature type="region of interest" description="Disordered" evidence="2">
    <location>
        <begin position="1"/>
        <end position="103"/>
    </location>
</feature>
<feature type="region of interest" description="Disordered" evidence="2">
    <location>
        <begin position="1029"/>
        <end position="1135"/>
    </location>
</feature>
<dbReference type="InterPro" id="IPR004276">
    <property type="entry name" value="GlycoTrans_28_N"/>
</dbReference>
<evidence type="ECO:0000313" key="5">
    <source>
        <dbReference type="EMBL" id="KAL1647684.1"/>
    </source>
</evidence>
<sequence>MASAPPPGDSPAAAEPNPLSQAVEAIAAAEQDSDFSSRQPTRNGPSPAAPTGPATGAHRNTSSKDPMGAQDSQPLPDVIPEDPPPTYSETLGNISDDGELGTKATIAGSRGDVQPFVALGKVLKETYHHRVRLASHPTFKKFVEENGLEFFSIGGDPAELMAFMVKNPGLMPGFDTLRNGDVGKRRKGIAEIIEGCWRSCIESEDGFGVDSEQRTEAWVNSPDYSPDIPANTTGRPFVADAIIANPPSFAHVHCAEKLGIPLHMMFTMPWSPTQAFPHPLTNIMSSNADASLTNYLSYALVDMLTWQGLGDIINRFRQRTLHLEALSSLAAPGMLHRLRIPCTYCWSPALIPKPRDWANFISISGFYFLSLASNYTPDPDLAAFLEAGPPPVYIGFGSIVVDDPNGMTKLIFDAVKKSGVRALVSKGWGGFGADELGIPEGVFMLGNVPHDWLFKHVSAVVHHGGAGTTSAGIACGKPTVVVPFFGDQPFWGSMVARAGAGPEPIHHKQLTSEKLAEAIQFCLQRSSQERAQELAAKINQEKGSAVVLANEKCLSFSDLKLHRPREYEPDNGPWDPVTGVLSPVMGTVTTMMMGVADLPIETLKALRIHPDMRKKTNSNPTGSSSGEASSSALNSTDNRGPHTPGTSESGRSTPLQTDGPQVKVSENYSELHERAKSSLSDIPGHTRSPSISRSATSPPHSHDGSQTTKNTADTEHTSFSVESALQSGKGVSRIVGAGMKVPMDVMLGLQRGFHNTSKLYGEEPRQVEKVTGFSSGVKVAGKEFGIGLFEGISGLVTQPLKGAKEEGAGGFIKGFGKGIAGIALKPQAAAFAIPAYTMKGIYMGIRKPFGATIQNYIIAARTAQGWEEYNKSTAQERALVVELYQIIASSVKKKRNPGEKEMEAIQALYEPATLERAENSDLEEAIRLSLAEVSRGNPEEDALMERAMRNSIRETQAANPYMHEQCSVEEEARILHSVMEQSKLDVAEELNRDRGIRGGGGTDTDELEEALRRSRLDAGAKAVARAQQRVNTGSSWGSDSGLASPATVGEVDSGTLASHRSTALGELESMRTGGTAATTMQQQRPVPDPPVATGRQEDGVMGAQEGEDEELRKALEESEREMRGREDAEEKARREEEIVMEYVKKQSLAEEEHRKRMLGTGGGSRA</sequence>
<feature type="compositionally biased region" description="Polar residues" evidence="2">
    <location>
        <begin position="644"/>
        <end position="668"/>
    </location>
</feature>
<evidence type="ECO:0000313" key="6">
    <source>
        <dbReference type="Proteomes" id="UP001521184"/>
    </source>
</evidence>
<accession>A0ABR3TYK6</accession>
<feature type="compositionally biased region" description="Low complexity" evidence="2">
    <location>
        <begin position="1070"/>
        <end position="1084"/>
    </location>
</feature>
<feature type="compositionally biased region" description="Polar residues" evidence="2">
    <location>
        <begin position="687"/>
        <end position="725"/>
    </location>
</feature>
<dbReference type="InterPro" id="IPR010610">
    <property type="entry name" value="EryCIII-like_C"/>
</dbReference>
<gene>
    <name evidence="5" type="ORF">SLS58_002485</name>
</gene>
<dbReference type="Pfam" id="PF03033">
    <property type="entry name" value="Glyco_transf_28"/>
    <property type="match status" value="1"/>
</dbReference>
<evidence type="ECO:0000256" key="1">
    <source>
        <dbReference type="ARBA" id="ARBA00022679"/>
    </source>
</evidence>
<dbReference type="SMART" id="SM00726">
    <property type="entry name" value="UIM"/>
    <property type="match status" value="5"/>
</dbReference>
<feature type="compositionally biased region" description="Low complexity" evidence="2">
    <location>
        <begin position="44"/>
        <end position="57"/>
    </location>
</feature>
<dbReference type="InterPro" id="IPR003903">
    <property type="entry name" value="UIM_dom"/>
</dbReference>
<reference evidence="5 6" key="1">
    <citation type="journal article" date="2023" name="Plant Dis.">
        <title>First Report of Diplodia intermedia Causing Canker and Dieback Diseases on Apple Trees in Canada.</title>
        <authorList>
            <person name="Ellouze W."/>
            <person name="Ilyukhin E."/>
            <person name="Sulman M."/>
            <person name="Ali S."/>
        </authorList>
    </citation>
    <scope>NUCLEOTIDE SEQUENCE [LARGE SCALE GENOMIC DNA]</scope>
    <source>
        <strain evidence="5 6">M45-28</strain>
    </source>
</reference>
<evidence type="ECO:0008006" key="7">
    <source>
        <dbReference type="Google" id="ProtNLM"/>
    </source>
</evidence>
<dbReference type="SUPFAM" id="SSF53756">
    <property type="entry name" value="UDP-Glycosyltransferase/glycogen phosphorylase"/>
    <property type="match status" value="1"/>
</dbReference>
<organism evidence="5 6">
    <name type="scientific">Diplodia intermedia</name>
    <dbReference type="NCBI Taxonomy" id="856260"/>
    <lineage>
        <taxon>Eukaryota</taxon>
        <taxon>Fungi</taxon>
        <taxon>Dikarya</taxon>
        <taxon>Ascomycota</taxon>
        <taxon>Pezizomycotina</taxon>
        <taxon>Dothideomycetes</taxon>
        <taxon>Dothideomycetes incertae sedis</taxon>
        <taxon>Botryosphaeriales</taxon>
        <taxon>Botryosphaeriaceae</taxon>
        <taxon>Diplodia</taxon>
    </lineage>
</organism>
<comment type="caution">
    <text evidence="5">The sequence shown here is derived from an EMBL/GenBank/DDBJ whole genome shotgun (WGS) entry which is preliminary data.</text>
</comment>
<dbReference type="Gene3D" id="3.40.50.2000">
    <property type="entry name" value="Glycogen Phosphorylase B"/>
    <property type="match status" value="2"/>
</dbReference>
<dbReference type="Pfam" id="PF06722">
    <property type="entry name" value="EryCIII-like_C"/>
    <property type="match status" value="1"/>
</dbReference>
<feature type="compositionally biased region" description="Basic and acidic residues" evidence="2">
    <location>
        <begin position="1110"/>
        <end position="1135"/>
    </location>
</feature>
<feature type="region of interest" description="Disordered" evidence="2">
    <location>
        <begin position="611"/>
        <end position="725"/>
    </location>
</feature>
<evidence type="ECO:0000259" key="4">
    <source>
        <dbReference type="Pfam" id="PF06722"/>
    </source>
</evidence>
<feature type="domain" description="Glycosyltransferase family 28 N-terminal" evidence="3">
    <location>
        <begin position="106"/>
        <end position="164"/>
    </location>
</feature>
<dbReference type="PANTHER" id="PTHR48050">
    <property type="entry name" value="STEROL 3-BETA-GLUCOSYLTRANSFERASE"/>
    <property type="match status" value="1"/>
</dbReference>
<feature type="compositionally biased region" description="Polar residues" evidence="2">
    <location>
        <begin position="1029"/>
        <end position="1038"/>
    </location>
</feature>
<protein>
    <recommendedName>
        <fullName evidence="7">Glycosyltransferase family 1 protein</fullName>
    </recommendedName>
</protein>
<proteinExistence type="predicted"/>
<dbReference type="InterPro" id="IPR002213">
    <property type="entry name" value="UDP_glucos_trans"/>
</dbReference>
<dbReference type="EMBL" id="JAKEKT020000011">
    <property type="protein sequence ID" value="KAL1647684.1"/>
    <property type="molecule type" value="Genomic_DNA"/>
</dbReference>